<organism evidence="2">
    <name type="scientific">marine sediment metagenome</name>
    <dbReference type="NCBI Taxonomy" id="412755"/>
    <lineage>
        <taxon>unclassified sequences</taxon>
        <taxon>metagenomes</taxon>
        <taxon>ecological metagenomes</taxon>
    </lineage>
</organism>
<accession>X1HGS7</accession>
<reference evidence="2" key="1">
    <citation type="journal article" date="2014" name="Front. Microbiol.">
        <title>High frequency of phylogenetically diverse reductive dehalogenase-homologous genes in deep subseafloor sedimentary metagenomes.</title>
        <authorList>
            <person name="Kawai M."/>
            <person name="Futagami T."/>
            <person name="Toyoda A."/>
            <person name="Takaki Y."/>
            <person name="Nishi S."/>
            <person name="Hori S."/>
            <person name="Arai W."/>
            <person name="Tsubouchi T."/>
            <person name="Morono Y."/>
            <person name="Uchiyama I."/>
            <person name="Ito T."/>
            <person name="Fujiyama A."/>
            <person name="Inagaki F."/>
            <person name="Takami H."/>
        </authorList>
    </citation>
    <scope>NUCLEOTIDE SEQUENCE</scope>
    <source>
        <strain evidence="2">Expedition CK06-06</strain>
    </source>
</reference>
<protein>
    <submittedName>
        <fullName evidence="2">Uncharacterized protein</fullName>
    </submittedName>
</protein>
<keyword evidence="1" id="KW-1133">Transmembrane helix</keyword>
<gene>
    <name evidence="2" type="ORF">S03H2_41266</name>
</gene>
<proteinExistence type="predicted"/>
<name>X1HGS7_9ZZZZ</name>
<keyword evidence="1" id="KW-0472">Membrane</keyword>
<sequence length="63" mass="7325">MGKIGLKIWKGLVHLQAWFLLIAGMFVTVLVFIEVMLRYVFKAPLFGVEELICFIAMWLYFIG</sequence>
<comment type="caution">
    <text evidence="2">The sequence shown here is derived from an EMBL/GenBank/DDBJ whole genome shotgun (WGS) entry which is preliminary data.</text>
</comment>
<feature type="transmembrane region" description="Helical" evidence="1">
    <location>
        <begin position="39"/>
        <end position="61"/>
    </location>
</feature>
<evidence type="ECO:0000256" key="1">
    <source>
        <dbReference type="SAM" id="Phobius"/>
    </source>
</evidence>
<dbReference type="EMBL" id="BARU01025626">
    <property type="protein sequence ID" value="GAH68662.1"/>
    <property type="molecule type" value="Genomic_DNA"/>
</dbReference>
<feature type="transmembrane region" description="Helical" evidence="1">
    <location>
        <begin position="12"/>
        <end position="33"/>
    </location>
</feature>
<keyword evidence="1" id="KW-0812">Transmembrane</keyword>
<dbReference type="AlphaFoldDB" id="X1HGS7"/>
<evidence type="ECO:0000313" key="2">
    <source>
        <dbReference type="EMBL" id="GAH68662.1"/>
    </source>
</evidence>
<feature type="non-terminal residue" evidence="2">
    <location>
        <position position="63"/>
    </location>
</feature>